<dbReference type="SUPFAM" id="SSF56112">
    <property type="entry name" value="Protein kinase-like (PK-like)"/>
    <property type="match status" value="1"/>
</dbReference>
<dbReference type="AlphaFoldDB" id="A0A0E0L642"/>
<keyword evidence="8" id="KW-1185">Reference proteome</keyword>
<sequence length="698" mass="77852">MGIFWSKAEPPPPMVLVPPLFDYPPIAARTRMSVPAYELMFGKLSLQNLFEDYFDHAGNMTSRIMLKPLEDPHVDLIATVSAAADKMHGKQVKGDALFRWQKDLDDPHTFVDLLVSTSNPMLQVRSCAYNPKYRVGAFGTFPLLMGNRVRSEDYGVMGVRYGSENLSFGASFLPFPGSAELPFGAWLVGRKGSLSAGVQYKPLNLKNWNCAISYGVGLTSPLSPSFIFSLELARSTEFIASFYQHLVVQRRVKNPFEDDQIVGITNYIDFGLELATRIDKDKPSESANNSLFQFAASWQANKNFLFKGKLGPSKSSVALAFKSWWRPSFTFSVTAVNDHLKGTRSYGFGIRVEDLRQPSYQRADPNYVMLTPSKEHLAPGVLREYGKRPMFQAEQSVGGKREVLVKLLDWGEDGHRSEQDIAALRAAFSQEVSVWHKLDHPNVTKFIGAIMGARDLDIQTESGHLAMPSNICCVVVEYLAGGSLKGFLIKNRRKKLAFKVVVQIALDLARGLSYLHSKKIVHRDVKTENMLLDKTRTVKIADFGVARLEASNPSDMTGETGTLGYMAPEVLNGSPYNRKCDVYSFGICLWEIYCCDMPYPDLSFSEVTSAVVRQNLRPEMPRCCPSSLANVMKRCWDANPDKRPEMAEVVSMLEAIDTSKGGGSTEVHDGWSTLELYLQIDGYISCNSITFVLRGVKT</sequence>
<keyword evidence="5" id="KW-0597">Phosphoprotein</keyword>
<dbReference type="PANTHER" id="PTHR35738">
    <property type="entry name" value="OS05G0577800 PROTEIN"/>
    <property type="match status" value="1"/>
</dbReference>
<keyword evidence="4" id="KW-0723">Serine/threonine-protein kinase</keyword>
<organism evidence="7">
    <name type="scientific">Oryza punctata</name>
    <name type="common">Red rice</name>
    <dbReference type="NCBI Taxonomy" id="4537"/>
    <lineage>
        <taxon>Eukaryota</taxon>
        <taxon>Viridiplantae</taxon>
        <taxon>Streptophyta</taxon>
        <taxon>Embryophyta</taxon>
        <taxon>Tracheophyta</taxon>
        <taxon>Spermatophyta</taxon>
        <taxon>Magnoliopsida</taxon>
        <taxon>Liliopsida</taxon>
        <taxon>Poales</taxon>
        <taxon>Poaceae</taxon>
        <taxon>BOP clade</taxon>
        <taxon>Oryzoideae</taxon>
        <taxon>Oryzeae</taxon>
        <taxon>Oryzinae</taxon>
        <taxon>Oryza</taxon>
    </lineage>
</organism>
<dbReference type="InterPro" id="IPR008271">
    <property type="entry name" value="Ser/Thr_kinase_AS"/>
</dbReference>
<evidence type="ECO:0000256" key="3">
    <source>
        <dbReference type="ARBA" id="ARBA00022490"/>
    </source>
</evidence>
<keyword evidence="3" id="KW-0963">Cytoplasm</keyword>
<dbReference type="GO" id="GO:0004674">
    <property type="term" value="F:protein serine/threonine kinase activity"/>
    <property type="evidence" value="ECO:0007669"/>
    <property type="project" value="UniProtKB-KW"/>
</dbReference>
<keyword evidence="4" id="KW-0418">Kinase</keyword>
<protein>
    <recommendedName>
        <fullName evidence="2">non-specific serine/threonine protein kinase</fullName>
        <ecNumber evidence="2">2.7.11.1</ecNumber>
    </recommendedName>
</protein>
<dbReference type="Gene3D" id="1.10.510.10">
    <property type="entry name" value="Transferase(Phosphotransferase) domain 1"/>
    <property type="match status" value="1"/>
</dbReference>
<proteinExistence type="predicted"/>
<dbReference type="PRINTS" id="PR00109">
    <property type="entry name" value="TYRKINASE"/>
</dbReference>
<dbReference type="PROSITE" id="PS50011">
    <property type="entry name" value="PROTEIN_KINASE_DOM"/>
    <property type="match status" value="1"/>
</dbReference>
<dbReference type="InterPro" id="IPR001245">
    <property type="entry name" value="Ser-Thr/Tyr_kinase_cat_dom"/>
</dbReference>
<evidence type="ECO:0000256" key="2">
    <source>
        <dbReference type="ARBA" id="ARBA00012513"/>
    </source>
</evidence>
<evidence type="ECO:0000313" key="7">
    <source>
        <dbReference type="EnsemblPlants" id="OPUNC05G24470.2"/>
    </source>
</evidence>
<dbReference type="InterPro" id="IPR023614">
    <property type="entry name" value="Porin_dom_sf"/>
</dbReference>
<dbReference type="Proteomes" id="UP000026962">
    <property type="component" value="Chromosome 5"/>
</dbReference>
<dbReference type="InterPro" id="IPR011009">
    <property type="entry name" value="Kinase-like_dom_sf"/>
</dbReference>
<dbReference type="Gramene" id="OPUNC05G24470.2">
    <property type="protein sequence ID" value="OPUNC05G24470.2"/>
    <property type="gene ID" value="OPUNC05G24470"/>
</dbReference>
<keyword evidence="4" id="KW-0808">Transferase</keyword>
<dbReference type="Pfam" id="PF07714">
    <property type="entry name" value="PK_Tyr_Ser-Thr"/>
    <property type="match status" value="1"/>
</dbReference>
<evidence type="ECO:0000256" key="1">
    <source>
        <dbReference type="ARBA" id="ARBA00004496"/>
    </source>
</evidence>
<reference evidence="7" key="2">
    <citation type="submission" date="2018-05" db="EMBL/GenBank/DDBJ databases">
        <title>OpunRS2 (Oryza punctata Reference Sequence Version 2).</title>
        <authorList>
            <person name="Zhang J."/>
            <person name="Kudrna D."/>
            <person name="Lee S."/>
            <person name="Talag J."/>
            <person name="Welchert J."/>
            <person name="Wing R.A."/>
        </authorList>
    </citation>
    <scope>NUCLEOTIDE SEQUENCE [LARGE SCALE GENOMIC DNA]</scope>
</reference>
<evidence type="ECO:0000313" key="8">
    <source>
        <dbReference type="Proteomes" id="UP000026962"/>
    </source>
</evidence>
<dbReference type="FunFam" id="1.10.510.10:FF:000310">
    <property type="entry name" value="Serine/threonine-protein kinase HT1"/>
    <property type="match status" value="1"/>
</dbReference>
<reference evidence="7" key="1">
    <citation type="submission" date="2015-04" db="UniProtKB">
        <authorList>
            <consortium name="EnsemblPlants"/>
        </authorList>
    </citation>
    <scope>IDENTIFICATION</scope>
</reference>
<dbReference type="PANTHER" id="PTHR35738:SF3">
    <property type="entry name" value="OS05G0577800 PROTEIN"/>
    <property type="match status" value="1"/>
</dbReference>
<dbReference type="PROSITE" id="PS00108">
    <property type="entry name" value="PROTEIN_KINASE_ST"/>
    <property type="match status" value="1"/>
</dbReference>
<dbReference type="InterPro" id="IPR000719">
    <property type="entry name" value="Prot_kinase_dom"/>
</dbReference>
<dbReference type="GO" id="GO:0005524">
    <property type="term" value="F:ATP binding"/>
    <property type="evidence" value="ECO:0007669"/>
    <property type="project" value="InterPro"/>
</dbReference>
<dbReference type="EC" id="2.7.11.1" evidence="2"/>
<evidence type="ECO:0000259" key="6">
    <source>
        <dbReference type="PROSITE" id="PS50011"/>
    </source>
</evidence>
<dbReference type="SMART" id="SM00220">
    <property type="entry name" value="S_TKc"/>
    <property type="match status" value="1"/>
</dbReference>
<evidence type="ECO:0000256" key="5">
    <source>
        <dbReference type="ARBA" id="ARBA00022553"/>
    </source>
</evidence>
<dbReference type="CDD" id="cd13999">
    <property type="entry name" value="STKc_MAP3K-like"/>
    <property type="match status" value="1"/>
</dbReference>
<name>A0A0E0L642_ORYPU</name>
<dbReference type="GO" id="GO:0005737">
    <property type="term" value="C:cytoplasm"/>
    <property type="evidence" value="ECO:0007669"/>
    <property type="project" value="UniProtKB-SubCell"/>
</dbReference>
<evidence type="ECO:0000256" key="4">
    <source>
        <dbReference type="ARBA" id="ARBA00022527"/>
    </source>
</evidence>
<dbReference type="Gene3D" id="2.40.160.10">
    <property type="entry name" value="Porin"/>
    <property type="match status" value="1"/>
</dbReference>
<feature type="domain" description="Protein kinase" evidence="6">
    <location>
        <begin position="379"/>
        <end position="656"/>
    </location>
</feature>
<accession>A0A0E0L642</accession>
<comment type="subcellular location">
    <subcellularLocation>
        <location evidence="1">Cytoplasm</location>
    </subcellularLocation>
</comment>
<dbReference type="EnsemblPlants" id="OPUNC05G24470.2">
    <property type="protein sequence ID" value="OPUNC05G24470.2"/>
    <property type="gene ID" value="OPUNC05G24470"/>
</dbReference>